<accession>A0AC61RUP0</accession>
<dbReference type="EMBL" id="SRYA01000029">
    <property type="protein sequence ID" value="TGY95418.1"/>
    <property type="molecule type" value="Genomic_DNA"/>
</dbReference>
<evidence type="ECO:0000313" key="1">
    <source>
        <dbReference type="EMBL" id="TGY95418.1"/>
    </source>
</evidence>
<comment type="caution">
    <text evidence="1">The sequence shown here is derived from an EMBL/GenBank/DDBJ whole genome shotgun (WGS) entry which is preliminary data.</text>
</comment>
<evidence type="ECO:0000313" key="2">
    <source>
        <dbReference type="Proteomes" id="UP000304953"/>
    </source>
</evidence>
<sequence length="92" mass="10851">MGRPGDERDKDKSDSSKHNFVYAICKLQGNVNYAIPPMRIYNEILCQPEDENYHGHQLEDLREVFENISAYEIMKESSLLKDDVYDVYAYHF</sequence>
<keyword evidence="2" id="KW-1185">Reference proteome</keyword>
<reference evidence="1" key="1">
    <citation type="submission" date="2019-04" db="EMBL/GenBank/DDBJ databases">
        <title>Microbes associate with the intestines of laboratory mice.</title>
        <authorList>
            <person name="Navarre W."/>
            <person name="Wong E."/>
            <person name="Huang K."/>
            <person name="Tropini C."/>
            <person name="Ng K."/>
            <person name="Yu B."/>
        </authorList>
    </citation>
    <scope>NUCLEOTIDE SEQUENCE</scope>
    <source>
        <strain evidence="1">NM01_1-7b</strain>
    </source>
</reference>
<proteinExistence type="predicted"/>
<protein>
    <submittedName>
        <fullName evidence="1">Uncharacterized protein</fullName>
    </submittedName>
</protein>
<organism evidence="1 2">
    <name type="scientific">Petralouisia muris</name>
    <dbReference type="NCBI Taxonomy" id="3032872"/>
    <lineage>
        <taxon>Bacteria</taxon>
        <taxon>Bacillati</taxon>
        <taxon>Bacillota</taxon>
        <taxon>Clostridia</taxon>
        <taxon>Lachnospirales</taxon>
        <taxon>Lachnospiraceae</taxon>
        <taxon>Petralouisia</taxon>
    </lineage>
</organism>
<dbReference type="Proteomes" id="UP000304953">
    <property type="component" value="Unassembled WGS sequence"/>
</dbReference>
<gene>
    <name evidence="1" type="ORF">E5329_14720</name>
</gene>
<name>A0AC61RUP0_9FIRM</name>